<name>K6XN02_9ALTE</name>
<organism evidence="1 2">
    <name type="scientific">Paraglaciecola arctica BSs20135</name>
    <dbReference type="NCBI Taxonomy" id="493475"/>
    <lineage>
        <taxon>Bacteria</taxon>
        <taxon>Pseudomonadati</taxon>
        <taxon>Pseudomonadota</taxon>
        <taxon>Gammaproteobacteria</taxon>
        <taxon>Alteromonadales</taxon>
        <taxon>Alteromonadaceae</taxon>
        <taxon>Paraglaciecola</taxon>
    </lineage>
</organism>
<evidence type="ECO:0000313" key="1">
    <source>
        <dbReference type="EMBL" id="GAC22029.1"/>
    </source>
</evidence>
<dbReference type="EMBL" id="BAEO01000067">
    <property type="protein sequence ID" value="GAC22029.1"/>
    <property type="molecule type" value="Genomic_DNA"/>
</dbReference>
<comment type="caution">
    <text evidence="1">The sequence shown here is derived from an EMBL/GenBank/DDBJ whole genome shotgun (WGS) entry which is preliminary data.</text>
</comment>
<sequence>MESAQKAGAYSINAMKKLASDLAQRIAKRISIDTNDAWSGSHQQPVIVGISGNKLQSDNIMAYMSNWLVGIEDSSVELQDQQQTKLVIEYQGWPEQLFEQLTIMSKQNTVPFSIEKIHGDSIVLSAK</sequence>
<reference evidence="1 2" key="1">
    <citation type="journal article" date="2017" name="Antonie Van Leeuwenhoek">
        <title>Rhizobium rhizosphaerae sp. nov., a novel species isolated from rice rhizosphere.</title>
        <authorList>
            <person name="Zhao J.J."/>
            <person name="Zhang J."/>
            <person name="Zhang R.J."/>
            <person name="Zhang C.W."/>
            <person name="Yin H.Q."/>
            <person name="Zhang X.X."/>
        </authorList>
    </citation>
    <scope>NUCLEOTIDE SEQUENCE [LARGE SCALE GENOMIC DNA]</scope>
    <source>
        <strain evidence="1 2">BSs20135</strain>
    </source>
</reference>
<gene>
    <name evidence="1" type="ORF">GARC_5094</name>
</gene>
<dbReference type="Proteomes" id="UP000006327">
    <property type="component" value="Unassembled WGS sequence"/>
</dbReference>
<keyword evidence="2" id="KW-1185">Reference proteome</keyword>
<evidence type="ECO:0000313" key="2">
    <source>
        <dbReference type="Proteomes" id="UP000006327"/>
    </source>
</evidence>
<protein>
    <submittedName>
        <fullName evidence="1">Uncharacterized protein</fullName>
    </submittedName>
</protein>
<proteinExistence type="predicted"/>
<dbReference type="STRING" id="493475.GARC_5094"/>
<dbReference type="AlphaFoldDB" id="K6XN02"/>
<accession>K6XN02</accession>